<proteinExistence type="inferred from homology"/>
<dbReference type="PANTHER" id="PTHR20881:SF0">
    <property type="entry name" value="3-METHYL-2-OXOBUTANOATE HYDROXYMETHYLTRANSFERASE"/>
    <property type="match status" value="1"/>
</dbReference>
<protein>
    <recommendedName>
        <fullName evidence="3 6">3-methyl-2-oxobutanoate hydroxymethyltransferase</fullName>
        <ecNumber evidence="3 6">2.1.2.11</ecNumber>
    </recommendedName>
</protein>
<evidence type="ECO:0000313" key="8">
    <source>
        <dbReference type="EMBL" id="KAK3678501.1"/>
    </source>
</evidence>
<dbReference type="GO" id="GO:0015940">
    <property type="term" value="P:pantothenate biosynthetic process"/>
    <property type="evidence" value="ECO:0007669"/>
    <property type="project" value="UniProtKB-KW"/>
</dbReference>
<comment type="caution">
    <text evidence="8">The sequence shown here is derived from an EMBL/GenBank/DDBJ whole genome shotgun (WGS) entry which is preliminary data.</text>
</comment>
<evidence type="ECO:0000256" key="6">
    <source>
        <dbReference type="RuleBase" id="RU362100"/>
    </source>
</evidence>
<dbReference type="FunFam" id="3.20.20.60:FF:000003">
    <property type="entry name" value="3-methyl-2-oxobutanoate hydroxymethyltransferase"/>
    <property type="match status" value="1"/>
</dbReference>
<comment type="catalytic activity">
    <reaction evidence="5 6">
        <text>(6R)-5,10-methylene-5,6,7,8-tetrahydrofolate + 3-methyl-2-oxobutanoate + H2O = 2-dehydropantoate + (6S)-5,6,7,8-tetrahydrofolate</text>
        <dbReference type="Rhea" id="RHEA:11824"/>
        <dbReference type="ChEBI" id="CHEBI:11561"/>
        <dbReference type="ChEBI" id="CHEBI:11851"/>
        <dbReference type="ChEBI" id="CHEBI:15377"/>
        <dbReference type="ChEBI" id="CHEBI:15636"/>
        <dbReference type="ChEBI" id="CHEBI:57453"/>
        <dbReference type="EC" id="2.1.2.11"/>
    </reaction>
</comment>
<evidence type="ECO:0000256" key="7">
    <source>
        <dbReference type="SAM" id="MobiDB-lite"/>
    </source>
</evidence>
<reference evidence="8" key="1">
    <citation type="submission" date="2023-07" db="EMBL/GenBank/DDBJ databases">
        <title>Black Yeasts Isolated from many extreme environments.</title>
        <authorList>
            <person name="Coleine C."/>
            <person name="Stajich J.E."/>
            <person name="Selbmann L."/>
        </authorList>
    </citation>
    <scope>NUCLEOTIDE SEQUENCE</scope>
    <source>
        <strain evidence="8">CCFEE 5485</strain>
    </source>
</reference>
<keyword evidence="9" id="KW-1185">Reference proteome</keyword>
<evidence type="ECO:0000256" key="4">
    <source>
        <dbReference type="ARBA" id="ARBA00022679"/>
    </source>
</evidence>
<dbReference type="GO" id="GO:0003864">
    <property type="term" value="F:3-methyl-2-oxobutanoate hydroxymethyltransferase activity"/>
    <property type="evidence" value="ECO:0007669"/>
    <property type="project" value="UniProtKB-EC"/>
</dbReference>
<dbReference type="PANTHER" id="PTHR20881">
    <property type="entry name" value="3-METHYL-2-OXOBUTANOATE HYDROXYMETHYLTRANSFERASE"/>
    <property type="match status" value="1"/>
</dbReference>
<dbReference type="Pfam" id="PF02548">
    <property type="entry name" value="Pantoate_transf"/>
    <property type="match status" value="1"/>
</dbReference>
<accession>A0AAE1C594</accession>
<organism evidence="8 9">
    <name type="scientific">Recurvomyces mirabilis</name>
    <dbReference type="NCBI Taxonomy" id="574656"/>
    <lineage>
        <taxon>Eukaryota</taxon>
        <taxon>Fungi</taxon>
        <taxon>Dikarya</taxon>
        <taxon>Ascomycota</taxon>
        <taxon>Pezizomycotina</taxon>
        <taxon>Dothideomycetes</taxon>
        <taxon>Dothideomycetidae</taxon>
        <taxon>Mycosphaerellales</taxon>
        <taxon>Teratosphaeriaceae</taxon>
        <taxon>Recurvomyces</taxon>
    </lineage>
</organism>
<keyword evidence="6" id="KW-0566">Pantothenate biosynthesis</keyword>
<comment type="pathway">
    <text evidence="1 6">Cofactor biosynthesis; (R)-pantothenate biosynthesis; (R)-pantoate from 3-methyl-2-oxobutanoate: step 1/2.</text>
</comment>
<evidence type="ECO:0000313" key="9">
    <source>
        <dbReference type="Proteomes" id="UP001274830"/>
    </source>
</evidence>
<dbReference type="InterPro" id="IPR003700">
    <property type="entry name" value="Pantoate_hydroxy_MeTrfase"/>
</dbReference>
<dbReference type="AlphaFoldDB" id="A0AAE1C594"/>
<keyword evidence="4 6" id="KW-0808">Transferase</keyword>
<comment type="similarity">
    <text evidence="2 6">Belongs to the PanB family.</text>
</comment>
<dbReference type="NCBIfam" id="NF001452">
    <property type="entry name" value="PRK00311.1"/>
    <property type="match status" value="1"/>
</dbReference>
<name>A0AAE1C594_9PEZI</name>
<dbReference type="EMBL" id="JAUTXT010000004">
    <property type="protein sequence ID" value="KAK3678501.1"/>
    <property type="molecule type" value="Genomic_DNA"/>
</dbReference>
<dbReference type="SUPFAM" id="SSF51621">
    <property type="entry name" value="Phosphoenolpyruvate/pyruvate domain"/>
    <property type="match status" value="1"/>
</dbReference>
<evidence type="ECO:0000256" key="5">
    <source>
        <dbReference type="ARBA" id="ARBA00049172"/>
    </source>
</evidence>
<sequence>MSRALTRLLPQTPARSTIHHLNSGIVLGAILPSKRNNAAHSNPSTRRHSSHSPLSTTTTTRKKVTLPTISAMHTRQEKITMLTAHDFPSAHIADTSGIDIVLVGDSLAMVALGYADTSEVTLEDMLLHCRSVARGAQSAFIVGDLPMGSYEISPEQALSSAIRMVKEGRVQGVKMEGGEEMAPIIEKVTKAGIPVLAHVGLTPQRQNALGGFRVQGKNTASALRVLADALTVQQAGAFAVVLEAVPPPVATLITSKLRIPTIGIGAGAGCSGQVLVQVDMLGNFPPGRFLPKFVKKYGDVWGEAKRAIESYREEVKGGVYPGVEHGYAMPEKEFEEFRRAVEDTMK</sequence>
<dbReference type="CDD" id="cd06557">
    <property type="entry name" value="KPHMT-like"/>
    <property type="match status" value="1"/>
</dbReference>
<feature type="region of interest" description="Disordered" evidence="7">
    <location>
        <begin position="36"/>
        <end position="62"/>
    </location>
</feature>
<dbReference type="InterPro" id="IPR015813">
    <property type="entry name" value="Pyrv/PenolPyrv_kinase-like_dom"/>
</dbReference>
<gene>
    <name evidence="8" type="primary">ECM31</name>
    <name evidence="8" type="ORF">LTR78_001798</name>
</gene>
<dbReference type="HAMAP" id="MF_00156">
    <property type="entry name" value="PanB"/>
    <property type="match status" value="1"/>
</dbReference>
<evidence type="ECO:0000256" key="1">
    <source>
        <dbReference type="ARBA" id="ARBA00005033"/>
    </source>
</evidence>
<evidence type="ECO:0000256" key="2">
    <source>
        <dbReference type="ARBA" id="ARBA00008676"/>
    </source>
</evidence>
<dbReference type="NCBIfam" id="TIGR00222">
    <property type="entry name" value="panB"/>
    <property type="match status" value="1"/>
</dbReference>
<evidence type="ECO:0000256" key="3">
    <source>
        <dbReference type="ARBA" id="ARBA00012618"/>
    </source>
</evidence>
<comment type="function">
    <text evidence="6">Catalyzes the reversible reaction in which hydroxymethyl group from 5,10-methylenetetrahydrofolate is transferred onto alpha-ketoisovalerate to form ketopantoate.</text>
</comment>
<dbReference type="Proteomes" id="UP001274830">
    <property type="component" value="Unassembled WGS sequence"/>
</dbReference>
<dbReference type="GO" id="GO:0005739">
    <property type="term" value="C:mitochondrion"/>
    <property type="evidence" value="ECO:0007669"/>
    <property type="project" value="TreeGrafter"/>
</dbReference>
<dbReference type="Gene3D" id="3.20.20.60">
    <property type="entry name" value="Phosphoenolpyruvate-binding domains"/>
    <property type="match status" value="1"/>
</dbReference>
<dbReference type="EC" id="2.1.2.11" evidence="3 6"/>
<dbReference type="InterPro" id="IPR040442">
    <property type="entry name" value="Pyrv_kinase-like_dom_sf"/>
</dbReference>
<dbReference type="GO" id="GO:0000287">
    <property type="term" value="F:magnesium ion binding"/>
    <property type="evidence" value="ECO:0007669"/>
    <property type="project" value="TreeGrafter"/>
</dbReference>